<feature type="region of interest" description="Disordered" evidence="11">
    <location>
        <begin position="39"/>
        <end position="60"/>
    </location>
</feature>
<evidence type="ECO:0000256" key="12">
    <source>
        <dbReference type="SAM" id="Phobius"/>
    </source>
</evidence>
<feature type="chain" id="PRO_5043508498" description="Ferric-chelate reductase 1" evidence="13">
    <location>
        <begin position="28"/>
        <end position="578"/>
    </location>
</feature>
<dbReference type="CDD" id="cd09628">
    <property type="entry name" value="DOMON_SDR_2_like"/>
    <property type="match status" value="1"/>
</dbReference>
<comment type="subcellular location">
    <subcellularLocation>
        <location evidence="2">Membrane</location>
        <topology evidence="2">Multi-pass membrane protein</topology>
    </subcellularLocation>
</comment>
<keyword evidence="9 12" id="KW-0472">Membrane</keyword>
<protein>
    <recommendedName>
        <fullName evidence="19">Ferric-chelate reductase 1</fullName>
    </recommendedName>
</protein>
<gene>
    <name evidence="17" type="ORF">WMY93_000321</name>
</gene>
<accession>A0AAW0Q0J7</accession>
<keyword evidence="5 12" id="KW-0812">Transmembrane</keyword>
<reference evidence="18" key="1">
    <citation type="submission" date="2024-04" db="EMBL/GenBank/DDBJ databases">
        <title>Salinicola lusitanus LLJ914,a marine bacterium isolated from the Okinawa Trough.</title>
        <authorList>
            <person name="Li J."/>
        </authorList>
    </citation>
    <scope>NUCLEOTIDE SEQUENCE [LARGE SCALE GENOMIC DNA]</scope>
</reference>
<evidence type="ECO:0000256" key="7">
    <source>
        <dbReference type="ARBA" id="ARBA00022989"/>
    </source>
</evidence>
<proteinExistence type="inferred from homology"/>
<evidence type="ECO:0000256" key="6">
    <source>
        <dbReference type="ARBA" id="ARBA00022982"/>
    </source>
</evidence>
<name>A0AAW0Q0J7_9GOBI</name>
<keyword evidence="18" id="KW-1185">Reference proteome</keyword>
<evidence type="ECO:0000256" key="9">
    <source>
        <dbReference type="ARBA" id="ARBA00023136"/>
    </source>
</evidence>
<dbReference type="InterPro" id="IPR051237">
    <property type="entry name" value="Ferric-chelate_Red/DefProt"/>
</dbReference>
<organism evidence="17 18">
    <name type="scientific">Mugilogobius chulae</name>
    <name type="common">yellowstripe goby</name>
    <dbReference type="NCBI Taxonomy" id="88201"/>
    <lineage>
        <taxon>Eukaryota</taxon>
        <taxon>Metazoa</taxon>
        <taxon>Chordata</taxon>
        <taxon>Craniata</taxon>
        <taxon>Vertebrata</taxon>
        <taxon>Euteleostomi</taxon>
        <taxon>Actinopterygii</taxon>
        <taxon>Neopterygii</taxon>
        <taxon>Teleostei</taxon>
        <taxon>Neoteleostei</taxon>
        <taxon>Acanthomorphata</taxon>
        <taxon>Gobiaria</taxon>
        <taxon>Gobiiformes</taxon>
        <taxon>Gobioidei</taxon>
        <taxon>Gobiidae</taxon>
        <taxon>Gobionellinae</taxon>
        <taxon>Mugilogobius</taxon>
    </lineage>
</organism>
<evidence type="ECO:0000256" key="2">
    <source>
        <dbReference type="ARBA" id="ARBA00004141"/>
    </source>
</evidence>
<evidence type="ECO:0000313" key="18">
    <source>
        <dbReference type="Proteomes" id="UP001460270"/>
    </source>
</evidence>
<dbReference type="SMART" id="SM00665">
    <property type="entry name" value="B561"/>
    <property type="match status" value="1"/>
</dbReference>
<dbReference type="Pfam" id="PF03351">
    <property type="entry name" value="DOMON"/>
    <property type="match status" value="1"/>
</dbReference>
<dbReference type="PROSITE" id="PS50836">
    <property type="entry name" value="DOMON"/>
    <property type="match status" value="1"/>
</dbReference>
<sequence>MSPCGPSCLPVLVLVLSLSLWPCPVQSYANGRVTKACSSMEPHHHSQGQTSPSPYQLHTNVSSFSPGEHVEVTLSGQFFEGFLLQARDPAQDASSAVGTFTLTDPHSTQLLTCNKLQGSAVSHTSKSRKNLVRVIWKAPRDAPIQVTVVSHYDIYWVKIPGPIITHMEFSTTFRSQRCQYFSSEGCGQSKSCLLDPPGCDPSRDPRCFYLSAAAQGPPQQQSVVFELSGPAEGYIAFALSWDTWMGDDDTYLCVNADGRVSVEAAILRGRTHPEEETQSGLQSVSWRIADGIIQCRFSRLVKPTNPESEQPATSSANQEPERFDLEREYFLFVASGPAHRGQIGRHDQQPLVSEHRVRLTGTPIMLRGSRGPTLLKVHGGLMLLAWMLTGSLGTFIASFYKNHWSSRTLFGQKVWFQVHRGLMVLTVALTAAGFSLPFVYRRGWSKRAGVHPYLGCCVLALSLLQPITACVRPPPDSPRRYIFNWLHWAVGSITEVMAVATMFLGVGQSSLPLPSSLATHILIGYVSWLWLQGDDQRAILSDQSETAPRIPGSNPGCVVLVLGKLGLLSALLFCISQL</sequence>
<dbReference type="InterPro" id="IPR005018">
    <property type="entry name" value="DOMON_domain"/>
</dbReference>
<comment type="cofactor">
    <cofactor evidence="1">
        <name>heme b</name>
        <dbReference type="ChEBI" id="CHEBI:60344"/>
    </cofactor>
</comment>
<dbReference type="CDD" id="cd08760">
    <property type="entry name" value="Cyt_b561_FRRS1_like"/>
    <property type="match status" value="1"/>
</dbReference>
<feature type="domain" description="DOMON" evidence="14">
    <location>
        <begin position="206"/>
        <end position="336"/>
    </location>
</feature>
<evidence type="ECO:0000256" key="10">
    <source>
        <dbReference type="ARBA" id="ARBA00023180"/>
    </source>
</evidence>
<feature type="transmembrane region" description="Helical" evidence="12">
    <location>
        <begin position="452"/>
        <end position="471"/>
    </location>
</feature>
<evidence type="ECO:0000256" key="4">
    <source>
        <dbReference type="ARBA" id="ARBA00022448"/>
    </source>
</evidence>
<evidence type="ECO:0000256" key="3">
    <source>
        <dbReference type="ARBA" id="ARBA00009195"/>
    </source>
</evidence>
<keyword evidence="7 12" id="KW-1133">Transmembrane helix</keyword>
<evidence type="ECO:0000256" key="1">
    <source>
        <dbReference type="ARBA" id="ARBA00001970"/>
    </source>
</evidence>
<keyword evidence="6" id="KW-0249">Electron transport</keyword>
<feature type="transmembrane region" description="Helical" evidence="12">
    <location>
        <begin position="483"/>
        <end position="505"/>
    </location>
</feature>
<comment type="similarity">
    <text evidence="3">Belongs to the FRRS1 family.</text>
</comment>
<dbReference type="PROSITE" id="PS51019">
    <property type="entry name" value="REELIN"/>
    <property type="match status" value="1"/>
</dbReference>
<feature type="signal peptide" evidence="13">
    <location>
        <begin position="1"/>
        <end position="27"/>
    </location>
</feature>
<evidence type="ECO:0000256" key="11">
    <source>
        <dbReference type="SAM" id="MobiDB-lite"/>
    </source>
</evidence>
<evidence type="ECO:0000256" key="8">
    <source>
        <dbReference type="ARBA" id="ARBA00023004"/>
    </source>
</evidence>
<feature type="domain" description="Reelin" evidence="16">
    <location>
        <begin position="18"/>
        <end position="180"/>
    </location>
</feature>
<feature type="transmembrane region" description="Helical" evidence="12">
    <location>
        <begin position="379"/>
        <end position="400"/>
    </location>
</feature>
<dbReference type="Pfam" id="PF02014">
    <property type="entry name" value="Reeler"/>
    <property type="match status" value="1"/>
</dbReference>
<dbReference type="GO" id="GO:0016020">
    <property type="term" value="C:membrane"/>
    <property type="evidence" value="ECO:0007669"/>
    <property type="project" value="UniProtKB-SubCell"/>
</dbReference>
<keyword evidence="13" id="KW-0732">Signal</keyword>
<dbReference type="PANTHER" id="PTHR45828:SF3">
    <property type="entry name" value="FERRIC-CHELATE REDUCTASE 1"/>
    <property type="match status" value="1"/>
</dbReference>
<feature type="compositionally biased region" description="Polar residues" evidence="11">
    <location>
        <begin position="47"/>
        <end position="60"/>
    </location>
</feature>
<dbReference type="PANTHER" id="PTHR45828">
    <property type="entry name" value="CYTOCHROME B561/FERRIC REDUCTASE TRANSMEMBRANE"/>
    <property type="match status" value="1"/>
</dbReference>
<dbReference type="Gene3D" id="1.20.120.1770">
    <property type="match status" value="1"/>
</dbReference>
<evidence type="ECO:0000256" key="5">
    <source>
        <dbReference type="ARBA" id="ARBA00022692"/>
    </source>
</evidence>
<evidence type="ECO:0000259" key="14">
    <source>
        <dbReference type="PROSITE" id="PS50836"/>
    </source>
</evidence>
<dbReference type="CDD" id="cd08544">
    <property type="entry name" value="Reeler"/>
    <property type="match status" value="1"/>
</dbReference>
<dbReference type="PROSITE" id="PS50939">
    <property type="entry name" value="CYTOCHROME_B561"/>
    <property type="match status" value="1"/>
</dbReference>
<dbReference type="InterPro" id="IPR002861">
    <property type="entry name" value="Reeler_dom"/>
</dbReference>
<evidence type="ECO:0000259" key="15">
    <source>
        <dbReference type="PROSITE" id="PS50939"/>
    </source>
</evidence>
<evidence type="ECO:0000256" key="13">
    <source>
        <dbReference type="SAM" id="SignalP"/>
    </source>
</evidence>
<evidence type="ECO:0000259" key="16">
    <source>
        <dbReference type="PROSITE" id="PS51019"/>
    </source>
</evidence>
<keyword evidence="8" id="KW-0408">Iron</keyword>
<comment type="caution">
    <text evidence="17">The sequence shown here is derived from an EMBL/GenBank/DDBJ whole genome shotgun (WGS) entry which is preliminary data.</text>
</comment>
<dbReference type="Proteomes" id="UP001460270">
    <property type="component" value="Unassembled WGS sequence"/>
</dbReference>
<evidence type="ECO:0008006" key="19">
    <source>
        <dbReference type="Google" id="ProtNLM"/>
    </source>
</evidence>
<dbReference type="FunFam" id="2.60.40.4060:FF:000003">
    <property type="entry name" value="Ferric chelate reductase 1"/>
    <property type="match status" value="1"/>
</dbReference>
<feature type="domain" description="Cytochrome b561" evidence="15">
    <location>
        <begin position="340"/>
        <end position="542"/>
    </location>
</feature>
<dbReference type="EMBL" id="JBBPFD010000001">
    <property type="protein sequence ID" value="KAK7944593.1"/>
    <property type="molecule type" value="Genomic_DNA"/>
</dbReference>
<dbReference type="Gene3D" id="2.60.40.4060">
    <property type="entry name" value="Reeler domain"/>
    <property type="match status" value="1"/>
</dbReference>
<dbReference type="InterPro" id="IPR006593">
    <property type="entry name" value="Cyt_b561/ferric_Rdtase_TM"/>
</dbReference>
<keyword evidence="4" id="KW-0813">Transport</keyword>
<feature type="transmembrane region" description="Helical" evidence="12">
    <location>
        <begin position="421"/>
        <end position="440"/>
    </location>
</feature>
<evidence type="ECO:0000313" key="17">
    <source>
        <dbReference type="EMBL" id="KAK7944593.1"/>
    </source>
</evidence>
<keyword evidence="10" id="KW-0325">Glycoprotein</keyword>
<dbReference type="AlphaFoldDB" id="A0AAW0Q0J7"/>
<dbReference type="SMART" id="SM00664">
    <property type="entry name" value="DoH"/>
    <property type="match status" value="1"/>
</dbReference>
<dbReference type="InterPro" id="IPR042307">
    <property type="entry name" value="Reeler_sf"/>
</dbReference>